<dbReference type="InterPro" id="IPR040079">
    <property type="entry name" value="Glutathione_S-Trfase"/>
</dbReference>
<evidence type="ECO:0000259" key="1">
    <source>
        <dbReference type="PROSITE" id="PS50404"/>
    </source>
</evidence>
<organism evidence="3 4">
    <name type="scientific">Phenylobacterium conjunctum</name>
    <dbReference type="NCBI Taxonomy" id="1298959"/>
    <lineage>
        <taxon>Bacteria</taxon>
        <taxon>Pseudomonadati</taxon>
        <taxon>Pseudomonadota</taxon>
        <taxon>Alphaproteobacteria</taxon>
        <taxon>Caulobacterales</taxon>
        <taxon>Caulobacteraceae</taxon>
        <taxon>Phenylobacterium</taxon>
    </lineage>
</organism>
<gene>
    <name evidence="3" type="ORF">ACFQ27_03435</name>
</gene>
<dbReference type="PROSITE" id="PS50405">
    <property type="entry name" value="GST_CTER"/>
    <property type="match status" value="1"/>
</dbReference>
<dbReference type="InterPro" id="IPR036282">
    <property type="entry name" value="Glutathione-S-Trfase_C_sf"/>
</dbReference>
<accession>A0ABW3T1V7</accession>
<dbReference type="CDD" id="cd03056">
    <property type="entry name" value="GST_N_4"/>
    <property type="match status" value="1"/>
</dbReference>
<dbReference type="EMBL" id="JBHTLQ010000005">
    <property type="protein sequence ID" value="MFD1189620.1"/>
    <property type="molecule type" value="Genomic_DNA"/>
</dbReference>
<comment type="caution">
    <text evidence="3">The sequence shown here is derived from an EMBL/GenBank/DDBJ whole genome shotgun (WGS) entry which is preliminary data.</text>
</comment>
<reference evidence="4" key="1">
    <citation type="journal article" date="2019" name="Int. J. Syst. Evol. Microbiol.">
        <title>The Global Catalogue of Microorganisms (GCM) 10K type strain sequencing project: providing services to taxonomists for standard genome sequencing and annotation.</title>
        <authorList>
            <consortium name="The Broad Institute Genomics Platform"/>
            <consortium name="The Broad Institute Genome Sequencing Center for Infectious Disease"/>
            <person name="Wu L."/>
            <person name="Ma J."/>
        </authorList>
    </citation>
    <scope>NUCLEOTIDE SEQUENCE [LARGE SCALE GENOMIC DNA]</scope>
    <source>
        <strain evidence="4">CCUG 55074</strain>
    </source>
</reference>
<dbReference type="Pfam" id="PF13409">
    <property type="entry name" value="GST_N_2"/>
    <property type="match status" value="1"/>
</dbReference>
<dbReference type="SUPFAM" id="SSF52833">
    <property type="entry name" value="Thioredoxin-like"/>
    <property type="match status" value="1"/>
</dbReference>
<dbReference type="InterPro" id="IPR004045">
    <property type="entry name" value="Glutathione_S-Trfase_N"/>
</dbReference>
<evidence type="ECO:0000313" key="4">
    <source>
        <dbReference type="Proteomes" id="UP001597216"/>
    </source>
</evidence>
<dbReference type="InterPro" id="IPR004046">
    <property type="entry name" value="GST_C"/>
</dbReference>
<feature type="domain" description="GST C-terminal" evidence="2">
    <location>
        <begin position="83"/>
        <end position="193"/>
    </location>
</feature>
<feature type="domain" description="GST N-terminal" evidence="1">
    <location>
        <begin position="1"/>
        <end position="81"/>
    </location>
</feature>
<evidence type="ECO:0000259" key="2">
    <source>
        <dbReference type="PROSITE" id="PS50405"/>
    </source>
</evidence>
<dbReference type="Gene3D" id="3.40.30.10">
    <property type="entry name" value="Glutaredoxin"/>
    <property type="match status" value="1"/>
</dbReference>
<dbReference type="SUPFAM" id="SSF47616">
    <property type="entry name" value="GST C-terminal domain-like"/>
    <property type="match status" value="1"/>
</dbReference>
<dbReference type="PANTHER" id="PTHR44051:SF2">
    <property type="entry name" value="HYPOTHETICAL GLUTATHIONE S-TRANSFERASE LIKE PROTEIN"/>
    <property type="match status" value="1"/>
</dbReference>
<dbReference type="PROSITE" id="PS50404">
    <property type="entry name" value="GST_NTER"/>
    <property type="match status" value="1"/>
</dbReference>
<sequence length="193" mass="21146">MRIYGDSISGNCLKVKWTADHLGLTYDWVETSVLKAETRTPEFLALNPAGQVPAVVLGDGRPLAQSNAIILHLAEGSDLIPADAYDRARMLEWMFWEQYSHEPYVAVARFQMHYLGKPASDLDPKLVERGHGALARLEQGLGASAFLVGDRASLADVALVAYTRVAHEGGFNLNDYPAVKAWVARVEAALKIV</sequence>
<evidence type="ECO:0000313" key="3">
    <source>
        <dbReference type="EMBL" id="MFD1189620.1"/>
    </source>
</evidence>
<dbReference type="PANTHER" id="PTHR44051">
    <property type="entry name" value="GLUTATHIONE S-TRANSFERASE-RELATED"/>
    <property type="match status" value="1"/>
</dbReference>
<dbReference type="SFLD" id="SFLDG00358">
    <property type="entry name" value="Main_(cytGST)"/>
    <property type="match status" value="1"/>
</dbReference>
<dbReference type="Proteomes" id="UP001597216">
    <property type="component" value="Unassembled WGS sequence"/>
</dbReference>
<dbReference type="Pfam" id="PF00043">
    <property type="entry name" value="GST_C"/>
    <property type="match status" value="1"/>
</dbReference>
<dbReference type="InterPro" id="IPR010987">
    <property type="entry name" value="Glutathione-S-Trfase_C-like"/>
</dbReference>
<dbReference type="RefSeq" id="WP_377352504.1">
    <property type="nucleotide sequence ID" value="NZ_JBHTLQ010000005.1"/>
</dbReference>
<name>A0ABW3T1V7_9CAUL</name>
<dbReference type="Gene3D" id="1.20.1050.10">
    <property type="match status" value="1"/>
</dbReference>
<keyword evidence="4" id="KW-1185">Reference proteome</keyword>
<dbReference type="InterPro" id="IPR036249">
    <property type="entry name" value="Thioredoxin-like_sf"/>
</dbReference>
<dbReference type="SFLD" id="SFLDS00019">
    <property type="entry name" value="Glutathione_Transferase_(cytos"/>
    <property type="match status" value="1"/>
</dbReference>
<proteinExistence type="predicted"/>
<protein>
    <submittedName>
        <fullName evidence="3">Glutathione S-transferase family protein</fullName>
    </submittedName>
</protein>